<feature type="signal peptide" evidence="2">
    <location>
        <begin position="1"/>
        <end position="18"/>
    </location>
</feature>
<dbReference type="EMBL" id="CAUWAG010000007">
    <property type="protein sequence ID" value="CAJ2505569.1"/>
    <property type="molecule type" value="Genomic_DNA"/>
</dbReference>
<evidence type="ECO:0000313" key="4">
    <source>
        <dbReference type="Proteomes" id="UP001295740"/>
    </source>
</evidence>
<protein>
    <submittedName>
        <fullName evidence="3">Uu.00g129630.m01.CDS01</fullName>
    </submittedName>
</protein>
<dbReference type="AlphaFoldDB" id="A0AAI8VII0"/>
<proteinExistence type="predicted"/>
<evidence type="ECO:0000313" key="3">
    <source>
        <dbReference type="EMBL" id="CAJ2505569.1"/>
    </source>
</evidence>
<evidence type="ECO:0000256" key="2">
    <source>
        <dbReference type="SAM" id="SignalP"/>
    </source>
</evidence>
<organism evidence="3 4">
    <name type="scientific">Anthostomella pinea</name>
    <dbReference type="NCBI Taxonomy" id="933095"/>
    <lineage>
        <taxon>Eukaryota</taxon>
        <taxon>Fungi</taxon>
        <taxon>Dikarya</taxon>
        <taxon>Ascomycota</taxon>
        <taxon>Pezizomycotina</taxon>
        <taxon>Sordariomycetes</taxon>
        <taxon>Xylariomycetidae</taxon>
        <taxon>Xylariales</taxon>
        <taxon>Xylariaceae</taxon>
        <taxon>Anthostomella</taxon>
    </lineage>
</organism>
<reference evidence="3" key="1">
    <citation type="submission" date="2023-10" db="EMBL/GenBank/DDBJ databases">
        <authorList>
            <person name="Hackl T."/>
        </authorList>
    </citation>
    <scope>NUCLEOTIDE SEQUENCE</scope>
</reference>
<gene>
    <name evidence="3" type="ORF">KHLLAP_LOCUS6037</name>
</gene>
<accession>A0AAI8VII0</accession>
<keyword evidence="2" id="KW-0732">Signal</keyword>
<feature type="compositionally biased region" description="Polar residues" evidence="1">
    <location>
        <begin position="55"/>
        <end position="64"/>
    </location>
</feature>
<sequence>MRFSLLVVATTALTGAQAAVPRAVKPITGTQDIARGLLHHSGSEATVDACARSYSPPSDSNAEGPSSKLRRAGEEPESAKRTGEKEGTVKRGTIYRGNPYICVACDGSHDKCNCEETWAPLGSRCWIPAEEDGQCSCPG</sequence>
<evidence type="ECO:0000256" key="1">
    <source>
        <dbReference type="SAM" id="MobiDB-lite"/>
    </source>
</evidence>
<name>A0AAI8VII0_9PEZI</name>
<feature type="chain" id="PRO_5042595916" evidence="2">
    <location>
        <begin position="19"/>
        <end position="139"/>
    </location>
</feature>
<feature type="compositionally biased region" description="Basic and acidic residues" evidence="1">
    <location>
        <begin position="71"/>
        <end position="89"/>
    </location>
</feature>
<feature type="region of interest" description="Disordered" evidence="1">
    <location>
        <begin position="50"/>
        <end position="90"/>
    </location>
</feature>
<keyword evidence="4" id="KW-1185">Reference proteome</keyword>
<comment type="caution">
    <text evidence="3">The sequence shown here is derived from an EMBL/GenBank/DDBJ whole genome shotgun (WGS) entry which is preliminary data.</text>
</comment>
<dbReference type="Proteomes" id="UP001295740">
    <property type="component" value="Unassembled WGS sequence"/>
</dbReference>